<dbReference type="PANTHER" id="PTHR43591">
    <property type="entry name" value="METHYLTRANSFERASE"/>
    <property type="match status" value="1"/>
</dbReference>
<name>A0A2H0RF80_9BACT</name>
<evidence type="ECO:0000259" key="1">
    <source>
        <dbReference type="Pfam" id="PF13847"/>
    </source>
</evidence>
<dbReference type="EMBL" id="PCYI01000007">
    <property type="protein sequence ID" value="PIR45046.1"/>
    <property type="molecule type" value="Genomic_DNA"/>
</dbReference>
<sequence length="156" mass="17398">MWPEVRYNIQMPDFMDPSQIIARLELREGMHVADFGCGSGHFTFAAARRVGHSGKVFAIDVQKELLEQLATKASNERVGAIKVIWGDFDEPRGSTLEDSSLDAVVVSNVLFQAEHREQLASEVVRVLKPLGRVLVVDWSDSFGNMGPVREQVVTEE</sequence>
<dbReference type="AlphaFoldDB" id="A0A2H0RF80"/>
<dbReference type="InterPro" id="IPR025714">
    <property type="entry name" value="Methyltranfer_dom"/>
</dbReference>
<comment type="caution">
    <text evidence="2">The sequence shown here is derived from an EMBL/GenBank/DDBJ whole genome shotgun (WGS) entry which is preliminary data.</text>
</comment>
<reference evidence="2 3" key="1">
    <citation type="submission" date="2017-09" db="EMBL/GenBank/DDBJ databases">
        <title>Depth-based differentiation of microbial function through sediment-hosted aquifers and enrichment of novel symbionts in the deep terrestrial subsurface.</title>
        <authorList>
            <person name="Probst A.J."/>
            <person name="Ladd B."/>
            <person name="Jarett J.K."/>
            <person name="Geller-Mcgrath D.E."/>
            <person name="Sieber C.M."/>
            <person name="Emerson J.B."/>
            <person name="Anantharaman K."/>
            <person name="Thomas B.C."/>
            <person name="Malmstrom R."/>
            <person name="Stieglmeier M."/>
            <person name="Klingl A."/>
            <person name="Woyke T."/>
            <person name="Ryan C.M."/>
            <person name="Banfield J.F."/>
        </authorList>
    </citation>
    <scope>NUCLEOTIDE SEQUENCE [LARGE SCALE GENOMIC DNA]</scope>
    <source>
        <strain evidence="2">CG10_big_fil_rev_8_21_14_0_10_51_16</strain>
    </source>
</reference>
<dbReference type="InterPro" id="IPR029063">
    <property type="entry name" value="SAM-dependent_MTases_sf"/>
</dbReference>
<evidence type="ECO:0000313" key="3">
    <source>
        <dbReference type="Proteomes" id="UP000228767"/>
    </source>
</evidence>
<evidence type="ECO:0000313" key="2">
    <source>
        <dbReference type="EMBL" id="PIR45046.1"/>
    </source>
</evidence>
<dbReference type="Pfam" id="PF13847">
    <property type="entry name" value="Methyltransf_31"/>
    <property type="match status" value="1"/>
</dbReference>
<proteinExistence type="predicted"/>
<dbReference type="PANTHER" id="PTHR43591:SF24">
    <property type="entry name" value="2-METHOXY-6-POLYPRENYL-1,4-BENZOQUINOL METHYLASE, MITOCHONDRIAL"/>
    <property type="match status" value="1"/>
</dbReference>
<dbReference type="SUPFAM" id="SSF53335">
    <property type="entry name" value="S-adenosyl-L-methionine-dependent methyltransferases"/>
    <property type="match status" value="1"/>
</dbReference>
<gene>
    <name evidence="2" type="ORF">COV10_01345</name>
</gene>
<dbReference type="Gene3D" id="3.40.50.150">
    <property type="entry name" value="Vaccinia Virus protein VP39"/>
    <property type="match status" value="1"/>
</dbReference>
<feature type="domain" description="Methyltransferase" evidence="1">
    <location>
        <begin position="27"/>
        <end position="139"/>
    </location>
</feature>
<dbReference type="Proteomes" id="UP000228767">
    <property type="component" value="Unassembled WGS sequence"/>
</dbReference>
<organism evidence="2 3">
    <name type="scientific">Candidatus Vogelbacteria bacterium CG10_big_fil_rev_8_21_14_0_10_51_16</name>
    <dbReference type="NCBI Taxonomy" id="1975045"/>
    <lineage>
        <taxon>Bacteria</taxon>
        <taxon>Candidatus Vogeliibacteriota</taxon>
    </lineage>
</organism>
<dbReference type="GO" id="GO:0008168">
    <property type="term" value="F:methyltransferase activity"/>
    <property type="evidence" value="ECO:0007669"/>
    <property type="project" value="TreeGrafter"/>
</dbReference>
<dbReference type="CDD" id="cd02440">
    <property type="entry name" value="AdoMet_MTases"/>
    <property type="match status" value="1"/>
</dbReference>
<accession>A0A2H0RF80</accession>
<protein>
    <recommendedName>
        <fullName evidence="1">Methyltransferase domain-containing protein</fullName>
    </recommendedName>
</protein>
<feature type="non-terminal residue" evidence="2">
    <location>
        <position position="156"/>
    </location>
</feature>